<reference evidence="9 10" key="1">
    <citation type="submission" date="2019-01" db="EMBL/GenBank/DDBJ databases">
        <authorList>
            <person name="Chen W.-M."/>
        </authorList>
    </citation>
    <scope>NUCLEOTIDE SEQUENCE [LARGE SCALE GENOMIC DNA]</scope>
    <source>
        <strain evidence="9 10">ICH-3</strain>
    </source>
</reference>
<accession>A0A3S2U523</accession>
<keyword evidence="4" id="KW-0732">Signal</keyword>
<dbReference type="PANTHER" id="PTHR12815:SF47">
    <property type="entry name" value="TRANSLOCATION AND ASSEMBLY MODULE SUBUNIT TAMA"/>
    <property type="match status" value="1"/>
</dbReference>
<dbReference type="Proteomes" id="UP000288178">
    <property type="component" value="Unassembled WGS sequence"/>
</dbReference>
<dbReference type="Gene3D" id="2.40.160.50">
    <property type="entry name" value="membrane protein fhac: a member of the omp85/tpsb transporter family"/>
    <property type="match status" value="1"/>
</dbReference>
<dbReference type="AlphaFoldDB" id="A0A3S2U523"/>
<evidence type="ECO:0000256" key="3">
    <source>
        <dbReference type="ARBA" id="ARBA00022692"/>
    </source>
</evidence>
<dbReference type="PANTHER" id="PTHR12815">
    <property type="entry name" value="SORTING AND ASSEMBLY MACHINERY SAMM50 PROTEIN FAMILY MEMBER"/>
    <property type="match status" value="1"/>
</dbReference>
<comment type="subcellular location">
    <subcellularLocation>
        <location evidence="1">Membrane</location>
    </subcellularLocation>
</comment>
<evidence type="ECO:0000256" key="5">
    <source>
        <dbReference type="ARBA" id="ARBA00023136"/>
    </source>
</evidence>
<keyword evidence="3" id="KW-0812">Transmembrane</keyword>
<evidence type="ECO:0000313" key="9">
    <source>
        <dbReference type="EMBL" id="RVT53828.1"/>
    </source>
</evidence>
<evidence type="ECO:0000256" key="6">
    <source>
        <dbReference type="ARBA" id="ARBA00023237"/>
    </source>
</evidence>
<feature type="region of interest" description="Disordered" evidence="7">
    <location>
        <begin position="48"/>
        <end position="67"/>
    </location>
</feature>
<gene>
    <name evidence="9" type="ORF">ENE75_02785</name>
</gene>
<protein>
    <submittedName>
        <fullName evidence="9">Outer membrane protein assembly factor</fullName>
    </submittedName>
</protein>
<evidence type="ECO:0000256" key="7">
    <source>
        <dbReference type="SAM" id="MobiDB-lite"/>
    </source>
</evidence>
<dbReference type="RefSeq" id="WP_128195384.1">
    <property type="nucleotide sequence ID" value="NZ_SACT01000001.1"/>
</dbReference>
<feature type="compositionally biased region" description="Low complexity" evidence="7">
    <location>
        <begin position="54"/>
        <end position="67"/>
    </location>
</feature>
<keyword evidence="6" id="KW-0998">Cell outer membrane</keyword>
<feature type="domain" description="Bacterial surface antigen (D15)" evidence="8">
    <location>
        <begin position="433"/>
        <end position="642"/>
    </location>
</feature>
<dbReference type="InterPro" id="IPR000184">
    <property type="entry name" value="Bac_surfAg_D15"/>
</dbReference>
<evidence type="ECO:0000256" key="1">
    <source>
        <dbReference type="ARBA" id="ARBA00004370"/>
    </source>
</evidence>
<proteinExistence type="predicted"/>
<evidence type="ECO:0000259" key="8">
    <source>
        <dbReference type="Pfam" id="PF01103"/>
    </source>
</evidence>
<comment type="caution">
    <text evidence="9">The sequence shown here is derived from an EMBL/GenBank/DDBJ whole genome shotgun (WGS) entry which is preliminary data.</text>
</comment>
<sequence>MTGPARAAARRALTQRWQAAWRTTLAAWAALVAPLVLGGCAALMPADTPPPAADPGSPTTTTTTADGAETVGVRWRVRVEAPGNLAALLQQHLDIARLPALAGDEMVPEAELSRLLDATPAQARTLLQTEGFFDPTVRLVRAGDRIRVVVDPGRQTRVGRVDIDIVGAAAEDADRGDPVARAVLQGLRSGWPMPRGAAFRNGDWSAAKAGLLAGLRDAGYAAASWLGTAAEVAPEDTSARLFVVADSGPLFRAGPLQIEGLQHHEASTVRHIAGFRPGQPLTQALLLDFQDRLRQAGLYDRIDVGFDPDPQTADAAPVRVRLGEAPRQVWTLGLGYSATVGPRASAEHLHRRLFGWQLVSRNKVEWARLRQAWDGEISTHPGERLWRWLVGGAVERLESDDDIVLSQRLRAGRAQNSTRTDRLLFVEAERSSRRNQVQRGAASDSTEMAISGNLHGVWRRLDDPLLPTRGWSLSLQGGVGRAHGSDSDSGWFSRAYGRLTLYQPLPADWYAQARLELGQVFRPDGVAVPDSQQFRAGGDDSVRGYAYRSLGPVVDGAVDSADALATVSLELARPVSRRLPSVWGAVFVDAGNAANDFGHLTPAVGAGVGVRWRSPVGPLKLDWAYGRELRKSRLHFSVGVTF</sequence>
<dbReference type="Gene3D" id="3.10.20.310">
    <property type="entry name" value="membrane protein fhac"/>
    <property type="match status" value="2"/>
</dbReference>
<organism evidence="9 10">
    <name type="scientific">Rubrivivax albus</name>
    <dbReference type="NCBI Taxonomy" id="2499835"/>
    <lineage>
        <taxon>Bacteria</taxon>
        <taxon>Pseudomonadati</taxon>
        <taxon>Pseudomonadota</taxon>
        <taxon>Betaproteobacteria</taxon>
        <taxon>Burkholderiales</taxon>
        <taxon>Sphaerotilaceae</taxon>
        <taxon>Rubrivivax</taxon>
    </lineage>
</organism>
<keyword evidence="2" id="KW-1134">Transmembrane beta strand</keyword>
<dbReference type="InterPro" id="IPR039910">
    <property type="entry name" value="D15-like"/>
</dbReference>
<dbReference type="Pfam" id="PF01103">
    <property type="entry name" value="Omp85"/>
    <property type="match status" value="1"/>
</dbReference>
<dbReference type="EMBL" id="SACT01000001">
    <property type="protein sequence ID" value="RVT53828.1"/>
    <property type="molecule type" value="Genomic_DNA"/>
</dbReference>
<keyword evidence="10" id="KW-1185">Reference proteome</keyword>
<dbReference type="OrthoDB" id="9769707at2"/>
<keyword evidence="5" id="KW-0472">Membrane</keyword>
<evidence type="ECO:0000256" key="2">
    <source>
        <dbReference type="ARBA" id="ARBA00022452"/>
    </source>
</evidence>
<name>A0A3S2U523_9BURK</name>
<dbReference type="GO" id="GO:0019867">
    <property type="term" value="C:outer membrane"/>
    <property type="evidence" value="ECO:0007669"/>
    <property type="project" value="InterPro"/>
</dbReference>
<evidence type="ECO:0000313" key="10">
    <source>
        <dbReference type="Proteomes" id="UP000288178"/>
    </source>
</evidence>
<evidence type="ECO:0000256" key="4">
    <source>
        <dbReference type="ARBA" id="ARBA00022729"/>
    </source>
</evidence>